<proteinExistence type="predicted"/>
<keyword evidence="1" id="KW-0472">Membrane</keyword>
<reference evidence="2 3" key="1">
    <citation type="submission" date="2020-08" db="EMBL/GenBank/DDBJ databases">
        <title>Genomic Encyclopedia of Type Strains, Phase IV (KMG-IV): sequencing the most valuable type-strain genomes for metagenomic binning, comparative biology and taxonomic classification.</title>
        <authorList>
            <person name="Goeker M."/>
        </authorList>
    </citation>
    <scope>NUCLEOTIDE SEQUENCE [LARGE SCALE GENOMIC DNA]</scope>
    <source>
        <strain evidence="2 3">DSM 25895</strain>
    </source>
</reference>
<keyword evidence="1" id="KW-1133">Transmembrane helix</keyword>
<feature type="transmembrane region" description="Helical" evidence="1">
    <location>
        <begin position="47"/>
        <end position="75"/>
    </location>
</feature>
<dbReference type="RefSeq" id="WP_184486741.1">
    <property type="nucleotide sequence ID" value="NZ_JAAEDJ010000355.1"/>
</dbReference>
<name>A0A840Y5X2_9PROT</name>
<dbReference type="EMBL" id="JACIJE010000011">
    <property type="protein sequence ID" value="MBB5691351.1"/>
    <property type="molecule type" value="Genomic_DNA"/>
</dbReference>
<organism evidence="2 3">
    <name type="scientific">Neoroseomonas alkaliterrae</name>
    <dbReference type="NCBI Taxonomy" id="1452450"/>
    <lineage>
        <taxon>Bacteria</taxon>
        <taxon>Pseudomonadati</taxon>
        <taxon>Pseudomonadota</taxon>
        <taxon>Alphaproteobacteria</taxon>
        <taxon>Acetobacterales</taxon>
        <taxon>Acetobacteraceae</taxon>
        <taxon>Neoroseomonas</taxon>
    </lineage>
</organism>
<feature type="transmembrane region" description="Helical" evidence="1">
    <location>
        <begin position="82"/>
        <end position="99"/>
    </location>
</feature>
<evidence type="ECO:0000256" key="1">
    <source>
        <dbReference type="SAM" id="Phobius"/>
    </source>
</evidence>
<keyword evidence="3" id="KW-1185">Reference proteome</keyword>
<dbReference type="Proteomes" id="UP000562254">
    <property type="component" value="Unassembled WGS sequence"/>
</dbReference>
<dbReference type="Pfam" id="PF05437">
    <property type="entry name" value="AzlD"/>
    <property type="match status" value="1"/>
</dbReference>
<comment type="caution">
    <text evidence="2">The sequence shown here is derived from an EMBL/GenBank/DDBJ whole genome shotgun (WGS) entry which is preliminary data.</text>
</comment>
<dbReference type="InterPro" id="IPR008407">
    <property type="entry name" value="Brnchd-chn_aa_trnsp_AzlD"/>
</dbReference>
<protein>
    <submittedName>
        <fullName evidence="2">Putative membrane protein</fullName>
    </submittedName>
</protein>
<sequence length="100" mass="10354">MTLRLDVLLAILGMALATYLCRAGGYALFRAVRPPRFVEVMLQHLPGPIFVAYVAPALATHGSKGFLAALAVVAAQAATRNLAAAIAAGVAAIWLLGLVI</sequence>
<accession>A0A840Y5X2</accession>
<dbReference type="AlphaFoldDB" id="A0A840Y5X2"/>
<evidence type="ECO:0000313" key="3">
    <source>
        <dbReference type="Proteomes" id="UP000562254"/>
    </source>
</evidence>
<gene>
    <name evidence="2" type="ORF">FHS88_003504</name>
</gene>
<evidence type="ECO:0000313" key="2">
    <source>
        <dbReference type="EMBL" id="MBB5691351.1"/>
    </source>
</evidence>
<keyword evidence="1" id="KW-0812">Transmembrane</keyword>